<comment type="similarity">
    <text evidence="2">Belongs to the TALE/BELL homeobox family.</text>
</comment>
<dbReference type="CDD" id="cd00086">
    <property type="entry name" value="homeodomain"/>
    <property type="match status" value="1"/>
</dbReference>
<dbReference type="GO" id="GO:0006355">
    <property type="term" value="P:regulation of DNA-templated transcription"/>
    <property type="evidence" value="ECO:0007669"/>
    <property type="project" value="InterPro"/>
</dbReference>
<feature type="compositionally biased region" description="Low complexity" evidence="9">
    <location>
        <begin position="332"/>
        <end position="345"/>
    </location>
</feature>
<keyword evidence="3" id="KW-0805">Transcription regulation</keyword>
<dbReference type="SMART" id="SM00389">
    <property type="entry name" value="HOX"/>
    <property type="match status" value="1"/>
</dbReference>
<dbReference type="GO" id="GO:0003677">
    <property type="term" value="F:DNA binding"/>
    <property type="evidence" value="ECO:0007669"/>
    <property type="project" value="UniProtKB-UniRule"/>
</dbReference>
<keyword evidence="5 8" id="KW-0371">Homeobox</keyword>
<keyword evidence="6" id="KW-0804">Transcription</keyword>
<keyword evidence="12" id="KW-1185">Reference proteome</keyword>
<evidence type="ECO:0000313" key="12">
    <source>
        <dbReference type="Proteomes" id="UP001327560"/>
    </source>
</evidence>
<dbReference type="InterPro" id="IPR006563">
    <property type="entry name" value="POX_dom"/>
</dbReference>
<protein>
    <submittedName>
        <fullName evidence="11">BEL1-like homeodomain protein 9</fullName>
    </submittedName>
</protein>
<dbReference type="InterPro" id="IPR008422">
    <property type="entry name" value="KN_HD"/>
</dbReference>
<feature type="region of interest" description="Disordered" evidence="9">
    <location>
        <begin position="306"/>
        <end position="362"/>
    </location>
</feature>
<evidence type="ECO:0000256" key="4">
    <source>
        <dbReference type="ARBA" id="ARBA00023125"/>
    </source>
</evidence>
<dbReference type="Proteomes" id="UP001327560">
    <property type="component" value="Chromosome 4"/>
</dbReference>
<sequence>MSGLRPDTHVAQQSRRDKLRIQSDLFQVRDACDQAMFSSPASAAEFAAGCQIPLIAPSSSMILGESAGALHPQPGCEWVPSPPLVPYNHLYHHQPKPGFAGYHVDASTDLHFVSHPPVTSQGRELQSVITQPQGPWAVDSGGSEMLFLPGYAGDPPTTVLMARQIPREWSEQGKLMSSKCDDAAATSAGGNEPRTARGLSLTLASSLVPELGMAPQLEAGPPCAYPKFIVGDRSFSGGGSLQDIVTSPGDAAARRGSAGPLGPFTGYATILRNSRFLRPAQQLLDEFCSVVTGSKLSKRCCVGEASRGASSSSHDVVSGEKESSSRGGNSGGASTSSLYSSAEAGGNVGRASGSDNGTSRIQRPEFQQKKAKLLHMQEEVCRRYKQYHQQMQMVVSSFESVAGLNSATPYSSLALKAISKHFRSLKNAISDQIRHISKVLGEELMSSPSSGKGESITTPRLKYLDQSLRKQKAGEGTLSFMENNQPVWRPQRGLPERAVSVLRSWLFEHFLHPYPTDTDKHMLATQTGLSRNQVSNWFINARVRLWKPMIEEIHMLETKGMSGMDLNSANVRDARPAGDEGAPSTNDQRLQPQCNELLDCPPLEPVFNGESSQNLEAWQGDKRSRVEECEMLTSMDASLMNFATYQHTMDIGGIEAVSLTLGLRHEGGQQNQPQMRHFGTQMFHDFVG</sequence>
<dbReference type="Pfam" id="PF07526">
    <property type="entry name" value="POX"/>
    <property type="match status" value="1"/>
</dbReference>
<dbReference type="GO" id="GO:0005634">
    <property type="term" value="C:nucleus"/>
    <property type="evidence" value="ECO:0007669"/>
    <property type="project" value="UniProtKB-SubCell"/>
</dbReference>
<dbReference type="InterPro" id="IPR050224">
    <property type="entry name" value="TALE_homeobox"/>
</dbReference>
<reference evidence="11 12" key="1">
    <citation type="submission" date="2023-10" db="EMBL/GenBank/DDBJ databases">
        <title>Chromosome-scale genome assembly provides insights into flower coloration mechanisms of Canna indica.</title>
        <authorList>
            <person name="Li C."/>
        </authorList>
    </citation>
    <scope>NUCLEOTIDE SEQUENCE [LARGE SCALE GENOMIC DNA]</scope>
    <source>
        <tissue evidence="11">Flower</tissue>
    </source>
</reference>
<dbReference type="InterPro" id="IPR009057">
    <property type="entry name" value="Homeodomain-like_sf"/>
</dbReference>
<feature type="domain" description="Homeobox" evidence="10">
    <location>
        <begin position="485"/>
        <end position="548"/>
    </location>
</feature>
<proteinExistence type="inferred from homology"/>
<dbReference type="PANTHER" id="PTHR11850">
    <property type="entry name" value="HOMEOBOX PROTEIN TRANSCRIPTION FACTORS"/>
    <property type="match status" value="1"/>
</dbReference>
<evidence type="ECO:0000256" key="2">
    <source>
        <dbReference type="ARBA" id="ARBA00006454"/>
    </source>
</evidence>
<evidence type="ECO:0000256" key="3">
    <source>
        <dbReference type="ARBA" id="ARBA00023015"/>
    </source>
</evidence>
<dbReference type="Gene3D" id="1.10.10.60">
    <property type="entry name" value="Homeodomain-like"/>
    <property type="match status" value="1"/>
</dbReference>
<feature type="region of interest" description="Disordered" evidence="9">
    <location>
        <begin position="171"/>
        <end position="196"/>
    </location>
</feature>
<evidence type="ECO:0000256" key="9">
    <source>
        <dbReference type="SAM" id="MobiDB-lite"/>
    </source>
</evidence>
<evidence type="ECO:0000313" key="11">
    <source>
        <dbReference type="EMBL" id="WOL05419.1"/>
    </source>
</evidence>
<dbReference type="Pfam" id="PF05920">
    <property type="entry name" value="Homeobox_KN"/>
    <property type="match status" value="1"/>
</dbReference>
<comment type="subcellular location">
    <subcellularLocation>
        <location evidence="1 8">Nucleus</location>
    </subcellularLocation>
</comment>
<dbReference type="FunFam" id="1.10.10.60:FF:000117">
    <property type="entry name" value="BEL1-like homeodomain protein 9"/>
    <property type="match status" value="1"/>
</dbReference>
<dbReference type="SUPFAM" id="SSF46689">
    <property type="entry name" value="Homeodomain-like"/>
    <property type="match status" value="1"/>
</dbReference>
<dbReference type="InterPro" id="IPR001356">
    <property type="entry name" value="HD"/>
</dbReference>
<feature type="DNA-binding region" description="Homeobox" evidence="8">
    <location>
        <begin position="487"/>
        <end position="549"/>
    </location>
</feature>
<dbReference type="EMBL" id="CP136893">
    <property type="protein sequence ID" value="WOL05419.1"/>
    <property type="molecule type" value="Genomic_DNA"/>
</dbReference>
<evidence type="ECO:0000256" key="6">
    <source>
        <dbReference type="ARBA" id="ARBA00023163"/>
    </source>
</evidence>
<feature type="region of interest" description="Disordered" evidence="9">
    <location>
        <begin position="569"/>
        <end position="589"/>
    </location>
</feature>
<dbReference type="AlphaFoldDB" id="A0AAQ3KCE8"/>
<keyword evidence="7 8" id="KW-0539">Nucleus</keyword>
<gene>
    <name evidence="11" type="ORF">Cni_G14148</name>
</gene>
<evidence type="ECO:0000256" key="7">
    <source>
        <dbReference type="ARBA" id="ARBA00023242"/>
    </source>
</evidence>
<dbReference type="SMART" id="SM00574">
    <property type="entry name" value="POX"/>
    <property type="match status" value="1"/>
</dbReference>
<keyword evidence="4 8" id="KW-0238">DNA-binding</keyword>
<organism evidence="11 12">
    <name type="scientific">Canna indica</name>
    <name type="common">Indian-shot</name>
    <dbReference type="NCBI Taxonomy" id="4628"/>
    <lineage>
        <taxon>Eukaryota</taxon>
        <taxon>Viridiplantae</taxon>
        <taxon>Streptophyta</taxon>
        <taxon>Embryophyta</taxon>
        <taxon>Tracheophyta</taxon>
        <taxon>Spermatophyta</taxon>
        <taxon>Magnoliopsida</taxon>
        <taxon>Liliopsida</taxon>
        <taxon>Zingiberales</taxon>
        <taxon>Cannaceae</taxon>
        <taxon>Canna</taxon>
    </lineage>
</organism>
<evidence type="ECO:0000256" key="1">
    <source>
        <dbReference type="ARBA" id="ARBA00004123"/>
    </source>
</evidence>
<dbReference type="PROSITE" id="PS50071">
    <property type="entry name" value="HOMEOBOX_2"/>
    <property type="match status" value="1"/>
</dbReference>
<evidence type="ECO:0000256" key="8">
    <source>
        <dbReference type="PROSITE-ProRule" id="PRU00108"/>
    </source>
</evidence>
<evidence type="ECO:0000259" key="10">
    <source>
        <dbReference type="PROSITE" id="PS50071"/>
    </source>
</evidence>
<evidence type="ECO:0000256" key="5">
    <source>
        <dbReference type="ARBA" id="ARBA00023155"/>
    </source>
</evidence>
<accession>A0AAQ3KCE8</accession>
<name>A0AAQ3KCE8_9LILI</name>